<proteinExistence type="inferred from homology"/>
<name>A0ABR9SJN5_9BURK</name>
<protein>
    <submittedName>
        <fullName evidence="4">Efflux transporter outer membrane subunit</fullName>
    </submittedName>
</protein>
<organism evidence="4 5">
    <name type="scientific">Ramlibacter aquaticus</name>
    <dbReference type="NCBI Taxonomy" id="2780094"/>
    <lineage>
        <taxon>Bacteria</taxon>
        <taxon>Pseudomonadati</taxon>
        <taxon>Pseudomonadota</taxon>
        <taxon>Betaproteobacteria</taxon>
        <taxon>Burkholderiales</taxon>
        <taxon>Comamonadaceae</taxon>
        <taxon>Ramlibacter</taxon>
    </lineage>
</organism>
<evidence type="ECO:0000313" key="5">
    <source>
        <dbReference type="Proteomes" id="UP000715965"/>
    </source>
</evidence>
<keyword evidence="2" id="KW-0812">Transmembrane</keyword>
<dbReference type="Pfam" id="PF02321">
    <property type="entry name" value="OEP"/>
    <property type="match status" value="2"/>
</dbReference>
<gene>
    <name evidence="4" type="ORF">IM725_18500</name>
</gene>
<dbReference type="SUPFAM" id="SSF56954">
    <property type="entry name" value="Outer membrane efflux proteins (OEP)"/>
    <property type="match status" value="1"/>
</dbReference>
<dbReference type="EMBL" id="JADDOJ010000109">
    <property type="protein sequence ID" value="MBE7942563.1"/>
    <property type="molecule type" value="Genomic_DNA"/>
</dbReference>
<keyword evidence="5" id="KW-1185">Reference proteome</keyword>
<dbReference type="InterPro" id="IPR003423">
    <property type="entry name" value="OMP_efflux"/>
</dbReference>
<dbReference type="InterPro" id="IPR010131">
    <property type="entry name" value="MdtP/NodT-like"/>
</dbReference>
<comment type="caution">
    <text evidence="4">The sequence shown here is derived from an EMBL/GenBank/DDBJ whole genome shotgun (WGS) entry which is preliminary data.</text>
</comment>
<reference evidence="4 5" key="1">
    <citation type="submission" date="2020-10" db="EMBL/GenBank/DDBJ databases">
        <title>Draft genome of Ramlibacter aquaticus LMG 30558.</title>
        <authorList>
            <person name="Props R."/>
        </authorList>
    </citation>
    <scope>NUCLEOTIDE SEQUENCE [LARGE SCALE GENOMIC DNA]</scope>
    <source>
        <strain evidence="4 5">LMG 30558</strain>
    </source>
</reference>
<comment type="similarity">
    <text evidence="1 2">Belongs to the outer membrane factor (OMF) (TC 1.B.17) family.</text>
</comment>
<keyword evidence="2" id="KW-1134">Transmembrane beta strand</keyword>
<evidence type="ECO:0000256" key="1">
    <source>
        <dbReference type="ARBA" id="ARBA00007613"/>
    </source>
</evidence>
<keyword evidence="2" id="KW-0449">Lipoprotein</keyword>
<dbReference type="Gene3D" id="1.20.1600.10">
    <property type="entry name" value="Outer membrane efflux proteins (OEP)"/>
    <property type="match status" value="1"/>
</dbReference>
<evidence type="ECO:0000313" key="4">
    <source>
        <dbReference type="EMBL" id="MBE7942563.1"/>
    </source>
</evidence>
<dbReference type="PANTHER" id="PTHR30203">
    <property type="entry name" value="OUTER MEMBRANE CATION EFFLUX PROTEIN"/>
    <property type="match status" value="1"/>
</dbReference>
<dbReference type="Gene3D" id="2.20.200.10">
    <property type="entry name" value="Outer membrane efflux proteins (OEP)"/>
    <property type="match status" value="1"/>
</dbReference>
<dbReference type="NCBIfam" id="TIGR01845">
    <property type="entry name" value="outer_NodT"/>
    <property type="match status" value="1"/>
</dbReference>
<feature type="region of interest" description="Disordered" evidence="3">
    <location>
        <begin position="140"/>
        <end position="168"/>
    </location>
</feature>
<dbReference type="PANTHER" id="PTHR30203:SF33">
    <property type="entry name" value="BLR4455 PROTEIN"/>
    <property type="match status" value="1"/>
</dbReference>
<comment type="subcellular location">
    <subcellularLocation>
        <location evidence="2">Cell membrane</location>
        <topology evidence="2">Lipid-anchor</topology>
    </subcellularLocation>
</comment>
<keyword evidence="2" id="KW-0472">Membrane</keyword>
<sequence>MARSVFLLDAFAHGPRLEGAAQAARDAGTAPAADTAVVRPAAPRAVSPGLAALALALVLGGCAAPAETPLPAVPTAASWREAGAWAPAQPADEAPRGDWWTLFGDPELDALERRLDAQSPDLAAALARYDQARAASALAGAAQGPSVSGSANVQRDRQSRQRPLRVLGPNSPDLYDSATLTLDLEYEIDLWGRVRQQVTSARAAEAAAQADLASARLSLQAQLADQWIALRGLDRDAQLLRSTEAAYARALDLVRERHDGGIASGLDLARAQAQLEATRSQLRQSLAQRAVVEHAVAALVGESPSTFSVETRSEALPLPSVPTGLPSQLLQRRPDIAAAQRRVAAANASLGVARTAFFPSVTLSAMGGLQTSQPGQILGAPNTWWAIGPTLALALFDGGRRAAGIANAQAQLDEAGARYRGQVLAAFQQVEDSLALIRETGAAADSEAAGLAAARRALALSTARYTEGAASYLEVVASQAAALQAERSLLDLGNRQRRATVTLVKALGGGWSPA</sequence>
<dbReference type="Proteomes" id="UP000715965">
    <property type="component" value="Unassembled WGS sequence"/>
</dbReference>
<dbReference type="RefSeq" id="WP_193782111.1">
    <property type="nucleotide sequence ID" value="NZ_JADDOJ010000109.1"/>
</dbReference>
<accession>A0ABR9SJN5</accession>
<keyword evidence="2" id="KW-0564">Palmitate</keyword>
<evidence type="ECO:0000256" key="2">
    <source>
        <dbReference type="RuleBase" id="RU362097"/>
    </source>
</evidence>
<evidence type="ECO:0000256" key="3">
    <source>
        <dbReference type="SAM" id="MobiDB-lite"/>
    </source>
</evidence>